<dbReference type="Gene3D" id="2.60.40.1210">
    <property type="entry name" value="Cellobiose dehydrogenase, cytochrome domain"/>
    <property type="match status" value="1"/>
</dbReference>
<dbReference type="Proteomes" id="UP000694843">
    <property type="component" value="Unplaced"/>
</dbReference>
<name>A0A979FT73_HYAAZ</name>
<evidence type="ECO:0000256" key="3">
    <source>
        <dbReference type="ARBA" id="ARBA00023180"/>
    </source>
</evidence>
<dbReference type="Gene3D" id="2.60.120.230">
    <property type="match status" value="1"/>
</dbReference>
<dbReference type="InterPro" id="IPR028460">
    <property type="entry name" value="Tbh/DBH"/>
</dbReference>
<dbReference type="OMA" id="DQHDHDQ"/>
<dbReference type="InterPro" id="IPR014784">
    <property type="entry name" value="Cu2_ascorb_mOase-like_C"/>
</dbReference>
<evidence type="ECO:0000256" key="2">
    <source>
        <dbReference type="ARBA" id="ARBA00023157"/>
    </source>
</evidence>
<feature type="signal peptide" evidence="5">
    <location>
        <begin position="1"/>
        <end position="26"/>
    </location>
</feature>
<dbReference type="GO" id="GO:0005507">
    <property type="term" value="F:copper ion binding"/>
    <property type="evidence" value="ECO:0007669"/>
    <property type="project" value="InterPro"/>
</dbReference>
<keyword evidence="3" id="KW-0325">Glycoprotein</keyword>
<dbReference type="KEGG" id="hazt:108679761"/>
<dbReference type="Pfam" id="PF03351">
    <property type="entry name" value="DOMON"/>
    <property type="match status" value="1"/>
</dbReference>
<dbReference type="PANTHER" id="PTHR10157">
    <property type="entry name" value="DOPAMINE BETA HYDROXYLASE RELATED"/>
    <property type="match status" value="1"/>
</dbReference>
<dbReference type="PROSITE" id="PS50836">
    <property type="entry name" value="DOMON"/>
    <property type="match status" value="1"/>
</dbReference>
<keyword evidence="5" id="KW-0732">Signal</keyword>
<sequence length="825" mass="94221">MPRPMNFDGVFIVSCLLCLATHFVNTARSHENHNGHEERYPASYNLSLEAVGKYSSFQHTHSTILDLDGVMVLSWTPDLEKQEVTFTISARTRGWVGLGISSNGAMHGADIVTAWVKGDRVYVQDRYGDGHKTPPVDDKGHWQALAAYENNTHTVVTVKRDINTCDLQDFPLTNDTTRFIFAWGPVDPEGEFPPYHGPRRGAKFALALLPFHKPTPNLKNYKTWRISLETPLPPDKKTFYWCHIEKIPQLAKKHHYIGFSMIYGNNSKTFLHHSVAFECRSNDPKRPASDIYEQNVGHAGYECYTPSMPDHFKTCETFFINWAIGGEGELLPQTVGVPIGEQYGGADYLLIQTHYDNPHLKRDITVAFSMDIYYTENLRPNEAGNFAVGHAINFGLTIPPKTPLWVTAGHCSEHCTRQAFPPTGINVFMVFLHAHYLARAIRVRHFRDGEELPLLAEDSHFAADFQQSRKLSEEVSLRPGDHITVECDYQSTDRDTATFSGWEAKDEMCQAFISYYPRVDLALCRSTPTVNTMRDALEMPYIPSDVDLSEYVFCMKLLNGQHYQPSVNAIDWNARDKRRTNQIMAQGEHFIKCLTHGRVAMNLDHNTTRYPGNASPFQQRPLHNQCLGMPDSDFYAEHSHHHEHDHHDEGDHGQHDHGQHDHGQHDHDQHDHDQHDHDQHDHGQHDHGQHDHGQHDHGQHDHPDHHDQRVQNGFQDHADDEESNERHSGDHEHSSHEHHHSGDSENDDHAHHPEHDHPDHNDDSEDEQDMLDYDYEEQDSSRSTELKVLSFFLVFGSTKTISEEELVGIASFEVCLANVHVACNV</sequence>
<evidence type="ECO:0000313" key="7">
    <source>
        <dbReference type="Proteomes" id="UP000694843"/>
    </source>
</evidence>
<dbReference type="InterPro" id="IPR005018">
    <property type="entry name" value="DOMON_domain"/>
</dbReference>
<protein>
    <submittedName>
        <fullName evidence="8">DBH-like monooxygenase protein 1</fullName>
    </submittedName>
</protein>
<reference evidence="8" key="1">
    <citation type="submission" date="2025-08" db="UniProtKB">
        <authorList>
            <consortium name="RefSeq"/>
        </authorList>
    </citation>
    <scope>IDENTIFICATION</scope>
    <source>
        <tissue evidence="8">Whole organism</tissue>
    </source>
</reference>
<dbReference type="InterPro" id="IPR000945">
    <property type="entry name" value="DBH-like"/>
</dbReference>
<dbReference type="FunFam" id="2.60.120.230:FF:000001">
    <property type="entry name" value="Monooxygenase, DBH-like 1"/>
    <property type="match status" value="1"/>
</dbReference>
<dbReference type="PANTHER" id="PTHR10157:SF23">
    <property type="entry name" value="MOXD1 HOMOLOG 1"/>
    <property type="match status" value="1"/>
</dbReference>
<dbReference type="GO" id="GO:0006589">
    <property type="term" value="P:octopamine biosynthetic process"/>
    <property type="evidence" value="ECO:0007669"/>
    <property type="project" value="TreeGrafter"/>
</dbReference>
<dbReference type="InterPro" id="IPR036939">
    <property type="entry name" value="Cu2_ascorb_mOase_N_sf"/>
</dbReference>
<keyword evidence="7" id="KW-1185">Reference proteome</keyword>
<feature type="compositionally biased region" description="Polar residues" evidence="4">
    <location>
        <begin position="605"/>
        <end position="622"/>
    </location>
</feature>
<feature type="domain" description="DOMON" evidence="6">
    <location>
        <begin position="69"/>
        <end position="184"/>
    </location>
</feature>
<evidence type="ECO:0000256" key="4">
    <source>
        <dbReference type="SAM" id="MobiDB-lite"/>
    </source>
</evidence>
<dbReference type="GO" id="GO:0042420">
    <property type="term" value="P:dopamine catabolic process"/>
    <property type="evidence" value="ECO:0007669"/>
    <property type="project" value="TreeGrafter"/>
</dbReference>
<dbReference type="InterPro" id="IPR024548">
    <property type="entry name" value="Cu2_monoox_C"/>
</dbReference>
<feature type="compositionally biased region" description="Basic and acidic residues" evidence="4">
    <location>
        <begin position="635"/>
        <end position="709"/>
    </location>
</feature>
<dbReference type="GO" id="GO:0030667">
    <property type="term" value="C:secretory granule membrane"/>
    <property type="evidence" value="ECO:0007669"/>
    <property type="project" value="TreeGrafter"/>
</dbReference>
<dbReference type="InterPro" id="IPR000323">
    <property type="entry name" value="Cu2_ascorb_mOase_N"/>
</dbReference>
<organism evidence="7 8">
    <name type="scientific">Hyalella azteca</name>
    <name type="common">Amphipod</name>
    <dbReference type="NCBI Taxonomy" id="294128"/>
    <lineage>
        <taxon>Eukaryota</taxon>
        <taxon>Metazoa</taxon>
        <taxon>Ecdysozoa</taxon>
        <taxon>Arthropoda</taxon>
        <taxon>Crustacea</taxon>
        <taxon>Multicrustacea</taxon>
        <taxon>Malacostraca</taxon>
        <taxon>Eumalacostraca</taxon>
        <taxon>Peracarida</taxon>
        <taxon>Amphipoda</taxon>
        <taxon>Senticaudata</taxon>
        <taxon>Talitrida</taxon>
        <taxon>Talitroidea</taxon>
        <taxon>Hyalellidae</taxon>
        <taxon>Hyalella</taxon>
    </lineage>
</organism>
<dbReference type="SMART" id="SM00664">
    <property type="entry name" value="DoH"/>
    <property type="match status" value="1"/>
</dbReference>
<dbReference type="Pfam" id="PF03712">
    <property type="entry name" value="Cu2_monoox_C"/>
    <property type="match status" value="1"/>
</dbReference>
<dbReference type="SUPFAM" id="SSF49344">
    <property type="entry name" value="CBD9-like"/>
    <property type="match status" value="1"/>
</dbReference>
<dbReference type="GO" id="GO:0005615">
    <property type="term" value="C:extracellular space"/>
    <property type="evidence" value="ECO:0007669"/>
    <property type="project" value="TreeGrafter"/>
</dbReference>
<dbReference type="GeneID" id="108679761"/>
<proteinExistence type="inferred from homology"/>
<dbReference type="AlphaFoldDB" id="A0A979FT73"/>
<evidence type="ECO:0000256" key="5">
    <source>
        <dbReference type="SAM" id="SignalP"/>
    </source>
</evidence>
<feature type="chain" id="PRO_5037377910" evidence="5">
    <location>
        <begin position="27"/>
        <end position="825"/>
    </location>
</feature>
<dbReference type="PRINTS" id="PR00767">
    <property type="entry name" value="DBMONOXGNASE"/>
</dbReference>
<evidence type="ECO:0000313" key="8">
    <source>
        <dbReference type="RefSeq" id="XP_047739582.1"/>
    </source>
</evidence>
<dbReference type="GO" id="GO:0004500">
    <property type="term" value="F:dopamine beta-monooxygenase activity"/>
    <property type="evidence" value="ECO:0007669"/>
    <property type="project" value="InterPro"/>
</dbReference>
<feature type="region of interest" description="Disordered" evidence="4">
    <location>
        <begin position="605"/>
        <end position="767"/>
    </location>
</feature>
<dbReference type="OrthoDB" id="10003276at2759"/>
<dbReference type="InterPro" id="IPR008977">
    <property type="entry name" value="PHM/PNGase_F_dom_sf"/>
</dbReference>
<feature type="compositionally biased region" description="Basic and acidic residues" evidence="4">
    <location>
        <begin position="724"/>
        <end position="761"/>
    </location>
</feature>
<dbReference type="RefSeq" id="XP_047739582.1">
    <property type="nucleotide sequence ID" value="XM_047883626.1"/>
</dbReference>
<evidence type="ECO:0000259" key="6">
    <source>
        <dbReference type="PROSITE" id="PS50836"/>
    </source>
</evidence>
<dbReference type="SUPFAM" id="SSF49742">
    <property type="entry name" value="PHM/PNGase F"/>
    <property type="match status" value="2"/>
</dbReference>
<keyword evidence="2" id="KW-1015">Disulfide bond</keyword>
<dbReference type="Gene3D" id="2.60.120.310">
    <property type="entry name" value="Copper type II, ascorbate-dependent monooxygenase, N-terminal domain"/>
    <property type="match status" value="1"/>
</dbReference>
<evidence type="ECO:0000256" key="1">
    <source>
        <dbReference type="ARBA" id="ARBA00010676"/>
    </source>
</evidence>
<accession>A0A979FT73</accession>
<dbReference type="Pfam" id="PF01082">
    <property type="entry name" value="Cu2_monooxygen"/>
    <property type="match status" value="1"/>
</dbReference>
<dbReference type="GO" id="GO:0042421">
    <property type="term" value="P:norepinephrine biosynthetic process"/>
    <property type="evidence" value="ECO:0007669"/>
    <property type="project" value="TreeGrafter"/>
</dbReference>
<gene>
    <name evidence="8" type="primary">LOC108679761</name>
</gene>
<dbReference type="CDD" id="cd09631">
    <property type="entry name" value="DOMON_DOH"/>
    <property type="match status" value="1"/>
</dbReference>
<dbReference type="InterPro" id="IPR045266">
    <property type="entry name" value="DOH_DOMON"/>
</dbReference>
<comment type="similarity">
    <text evidence="1">Belongs to the copper type II ascorbate-dependent monooxygenase family.</text>
</comment>